<keyword evidence="1" id="KW-1133">Transmembrane helix</keyword>
<proteinExistence type="predicted"/>
<evidence type="ECO:0000256" key="1">
    <source>
        <dbReference type="SAM" id="Phobius"/>
    </source>
</evidence>
<dbReference type="AlphaFoldDB" id="A0AAW3RBL3"/>
<gene>
    <name evidence="2" type="ORF">NAB2_3361</name>
</gene>
<keyword evidence="1" id="KW-0472">Membrane</keyword>
<protein>
    <recommendedName>
        <fullName evidence="4">YtxH domain-containing protein</fullName>
    </recommendedName>
</protein>
<comment type="caution">
    <text evidence="2">The sequence shown here is derived from an EMBL/GenBank/DDBJ whole genome shotgun (WGS) entry which is preliminary data.</text>
</comment>
<organism evidence="2 3">
    <name type="scientific">Lactiplantibacillus plantarum</name>
    <name type="common">Lactobacillus plantarum</name>
    <dbReference type="NCBI Taxonomy" id="1590"/>
    <lineage>
        <taxon>Bacteria</taxon>
        <taxon>Bacillati</taxon>
        <taxon>Bacillota</taxon>
        <taxon>Bacilli</taxon>
        <taxon>Lactobacillales</taxon>
        <taxon>Lactobacillaceae</taxon>
        <taxon>Lactiplantibacillus</taxon>
    </lineage>
</organism>
<reference evidence="2 3" key="1">
    <citation type="submission" date="2016-03" db="EMBL/GenBank/DDBJ databases">
        <title>Comparative genomics of 54 Lactobacillus plantarum strains reveals genomic uncoupling from niche constraints.</title>
        <authorList>
            <person name="Martino M.E."/>
        </authorList>
    </citation>
    <scope>NUCLEOTIDE SEQUENCE [LARGE SCALE GENOMIC DNA]</scope>
    <source>
        <strain evidence="2 3">NAB2</strain>
    </source>
</reference>
<feature type="transmembrane region" description="Helical" evidence="1">
    <location>
        <begin position="6"/>
        <end position="28"/>
    </location>
</feature>
<evidence type="ECO:0000313" key="2">
    <source>
        <dbReference type="EMBL" id="KZV00131.1"/>
    </source>
</evidence>
<accession>A0AAW3RBL3</accession>
<evidence type="ECO:0000313" key="3">
    <source>
        <dbReference type="Proteomes" id="UP000076872"/>
    </source>
</evidence>
<name>A0AAW3RBL3_LACPN</name>
<keyword evidence="1" id="KW-0812">Transmembrane</keyword>
<dbReference type="EMBL" id="LUXO01000043">
    <property type="protein sequence ID" value="KZV00131.1"/>
    <property type="molecule type" value="Genomic_DNA"/>
</dbReference>
<dbReference type="Proteomes" id="UP000076872">
    <property type="component" value="Unassembled WGS sequence"/>
</dbReference>
<evidence type="ECO:0008006" key="4">
    <source>
        <dbReference type="Google" id="ProtNLM"/>
    </source>
</evidence>
<sequence length="47" mass="5048">MNKQLQYGGLLAVGMAGIAGGFSVGGLFKRLRRPTPNQILSQVKRAF</sequence>